<dbReference type="GeneID" id="107272639"/>
<keyword evidence="2" id="KW-1185">Reference proteome</keyword>
<dbReference type="Pfam" id="PF08373">
    <property type="entry name" value="RAP"/>
    <property type="match status" value="1"/>
</dbReference>
<proteinExistence type="predicted"/>
<dbReference type="InterPro" id="IPR013579">
    <property type="entry name" value="FAST_2"/>
</dbReference>
<dbReference type="InterPro" id="IPR013584">
    <property type="entry name" value="RAP"/>
</dbReference>
<feature type="domain" description="RAP" evidence="1">
    <location>
        <begin position="340"/>
        <end position="398"/>
    </location>
</feature>
<name>A0AAJ7RS41_CEPCN</name>
<dbReference type="Pfam" id="PF08368">
    <property type="entry name" value="FAST_2"/>
    <property type="match status" value="1"/>
</dbReference>
<dbReference type="RefSeq" id="XP_024945660.1">
    <property type="nucleotide sequence ID" value="XM_025089892.1"/>
</dbReference>
<dbReference type="PROSITE" id="PS51286">
    <property type="entry name" value="RAP"/>
    <property type="match status" value="1"/>
</dbReference>
<organism evidence="2 3">
    <name type="scientific">Cephus cinctus</name>
    <name type="common">Wheat stem sawfly</name>
    <dbReference type="NCBI Taxonomy" id="211228"/>
    <lineage>
        <taxon>Eukaryota</taxon>
        <taxon>Metazoa</taxon>
        <taxon>Ecdysozoa</taxon>
        <taxon>Arthropoda</taxon>
        <taxon>Hexapoda</taxon>
        <taxon>Insecta</taxon>
        <taxon>Pterygota</taxon>
        <taxon>Neoptera</taxon>
        <taxon>Endopterygota</taxon>
        <taxon>Hymenoptera</taxon>
        <taxon>Cephoidea</taxon>
        <taxon>Cephidae</taxon>
        <taxon>Cephus</taxon>
    </lineage>
</organism>
<sequence length="402" mass="46784">MGVFTKRLYKLLRTTKLYNVRGVATTKISLPVRVLYKNTNVEPLFHQKCITSSWQIRTIIEQAQVAEDKEENSFFTENSFAHRVLKSTHKYNIAKSPKLLPIISEDEAAKLIQENWNFMSSEKFEQNIDVIRMKDIERILYVMTIFNYDISHPFYKKCIKELNRPEREEEINNFGKAFICALHYMSMANLYPKNLIEKALAKDFILQAYGKDVHKINREALFLDRSVEVELPDYTGPRLEAGTWKSVAQKNRWTLKMKQNQMTNNADTLLLDVLKTCKEIFGFDSAVVVDQTLPHYTKPDIYICLDGNKKPIPVEPLLTELPFGSIKRAPEINLSNSQWIAIIVGGPNCYIRNTTQYCGLIASKLRQLRQIGYTPIMIPYFRWFDLPNEEAKKDFIQNFVLT</sequence>
<evidence type="ECO:0000313" key="2">
    <source>
        <dbReference type="Proteomes" id="UP000694920"/>
    </source>
</evidence>
<evidence type="ECO:0000313" key="3">
    <source>
        <dbReference type="RefSeq" id="XP_024945660.1"/>
    </source>
</evidence>
<evidence type="ECO:0000259" key="1">
    <source>
        <dbReference type="PROSITE" id="PS51286"/>
    </source>
</evidence>
<reference evidence="3" key="1">
    <citation type="submission" date="2025-08" db="UniProtKB">
        <authorList>
            <consortium name="RefSeq"/>
        </authorList>
    </citation>
    <scope>IDENTIFICATION</scope>
</reference>
<dbReference type="SMART" id="SM00952">
    <property type="entry name" value="RAP"/>
    <property type="match status" value="1"/>
</dbReference>
<accession>A0AAJ7RS41</accession>
<protein>
    <submittedName>
        <fullName evidence="3">Uncharacterized protein LOC107272639 isoform X2</fullName>
    </submittedName>
</protein>
<dbReference type="AlphaFoldDB" id="A0AAJ7RS41"/>
<dbReference type="Proteomes" id="UP000694920">
    <property type="component" value="Unplaced"/>
</dbReference>
<gene>
    <name evidence="3" type="primary">LOC107272639</name>
</gene>